<reference evidence="4" key="1">
    <citation type="submission" date="2018-09" db="EMBL/GenBank/DDBJ databases">
        <title>Complete Genome Sequencing of Sulfolobus sp. JCM 16834.</title>
        <authorList>
            <person name="Kato S."/>
            <person name="Itoh T."/>
            <person name="Ohkuma M."/>
        </authorList>
    </citation>
    <scope>NUCLEOTIDE SEQUENCE [LARGE SCALE GENOMIC DNA]</scope>
    <source>
        <strain evidence="4">IC-007</strain>
    </source>
</reference>
<protein>
    <submittedName>
        <fullName evidence="1">Uncharacterized protein</fullName>
    </submittedName>
</protein>
<dbReference type="AlphaFoldDB" id="A0A510DV79"/>
<name>A0A510DV79_9CREN</name>
<evidence type="ECO:0000313" key="1">
    <source>
        <dbReference type="EMBL" id="BBG24111.1"/>
    </source>
</evidence>
<gene>
    <name evidence="1" type="ORF">IC006_1413</name>
    <name evidence="2" type="ORF">IC007_1388</name>
</gene>
<organism evidence="1 3">
    <name type="scientific">Sulfuracidifex tepidarius</name>
    <dbReference type="NCBI Taxonomy" id="1294262"/>
    <lineage>
        <taxon>Archaea</taxon>
        <taxon>Thermoproteota</taxon>
        <taxon>Thermoprotei</taxon>
        <taxon>Sulfolobales</taxon>
        <taxon>Sulfolobaceae</taxon>
        <taxon>Sulfuracidifex</taxon>
    </lineage>
</organism>
<dbReference type="Proteomes" id="UP000322983">
    <property type="component" value="Chromosome"/>
</dbReference>
<keyword evidence="3" id="KW-1185">Reference proteome</keyword>
<sequence length="44" mass="4965">MIKLPSLSNYLNSIRLGAEILPDISGDLQLTYNIIKAYLEIENN</sequence>
<evidence type="ECO:0000313" key="3">
    <source>
        <dbReference type="Proteomes" id="UP000322983"/>
    </source>
</evidence>
<dbReference type="EMBL" id="AP018929">
    <property type="protein sequence ID" value="BBG24111.1"/>
    <property type="molecule type" value="Genomic_DNA"/>
</dbReference>
<evidence type="ECO:0000313" key="2">
    <source>
        <dbReference type="EMBL" id="BBG26866.1"/>
    </source>
</evidence>
<dbReference type="KEGG" id="step:IC006_1413"/>
<accession>A0A510DV79</accession>
<accession>A0A510E2Z8</accession>
<dbReference type="EMBL" id="AP018930">
    <property type="protein sequence ID" value="BBG26866.1"/>
    <property type="molecule type" value="Genomic_DNA"/>
</dbReference>
<proteinExistence type="predicted"/>
<dbReference type="Proteomes" id="UP000325030">
    <property type="component" value="Chromosome"/>
</dbReference>
<reference evidence="1 3" key="2">
    <citation type="journal article" date="2020" name="Int. J. Syst. Evol. Microbiol.">
        <title>Sulfuracidifex tepidarius gen. nov., sp. nov. and transfer of Sulfolobus metallicus Huber and Stetter 1992 to the genus Sulfuracidifex as Sulfuracidifex metallicus comb. nov.</title>
        <authorList>
            <person name="Itoh T."/>
            <person name="Miura T."/>
            <person name="Sakai H.D."/>
            <person name="Kato S."/>
            <person name="Ohkuma M."/>
            <person name="Takashina T."/>
        </authorList>
    </citation>
    <scope>NUCLEOTIDE SEQUENCE [LARGE SCALE GENOMIC DNA]</scope>
    <source>
        <strain evidence="1 3">IC-006</strain>
        <strain evidence="2">IC-007</strain>
    </source>
</reference>
<evidence type="ECO:0000313" key="4">
    <source>
        <dbReference type="Proteomes" id="UP000325030"/>
    </source>
</evidence>